<dbReference type="AlphaFoldDB" id="A0AAD3E018"/>
<dbReference type="Gene3D" id="3.40.50.10810">
    <property type="entry name" value="Tandem AAA-ATPase domain"/>
    <property type="match status" value="1"/>
</dbReference>
<keyword evidence="1" id="KW-0547">Nucleotide-binding</keyword>
<dbReference type="Gene3D" id="3.40.50.300">
    <property type="entry name" value="P-loop containing nucleotide triphosphate hydrolases"/>
    <property type="match status" value="1"/>
</dbReference>
<dbReference type="PANTHER" id="PTHR45766">
    <property type="entry name" value="DNA ANNEALING HELICASE AND ENDONUCLEASE ZRANB3 FAMILY MEMBER"/>
    <property type="match status" value="1"/>
</dbReference>
<dbReference type="PANTHER" id="PTHR45766:SF3">
    <property type="entry name" value="DNA ANNEALING HELICASE AND ENDONUCLEASE ZRANB3"/>
    <property type="match status" value="1"/>
</dbReference>
<dbReference type="GO" id="GO:0031297">
    <property type="term" value="P:replication fork processing"/>
    <property type="evidence" value="ECO:0007669"/>
    <property type="project" value="TreeGrafter"/>
</dbReference>
<dbReference type="EMBL" id="BMAR01000032">
    <property type="protein sequence ID" value="GFR49778.1"/>
    <property type="molecule type" value="Genomic_DNA"/>
</dbReference>
<dbReference type="SUPFAM" id="SSF52540">
    <property type="entry name" value="P-loop containing nucleoside triphosphate hydrolases"/>
    <property type="match status" value="1"/>
</dbReference>
<proteinExistence type="predicted"/>
<comment type="caution">
    <text evidence="5">The sequence shown here is derived from an EMBL/GenBank/DDBJ whole genome shotgun (WGS) entry which is preliminary data.</text>
</comment>
<dbReference type="GO" id="GO:0004520">
    <property type="term" value="F:DNA endonuclease activity"/>
    <property type="evidence" value="ECO:0007669"/>
    <property type="project" value="TreeGrafter"/>
</dbReference>
<evidence type="ECO:0000256" key="1">
    <source>
        <dbReference type="ARBA" id="ARBA00022741"/>
    </source>
</evidence>
<evidence type="ECO:0000256" key="4">
    <source>
        <dbReference type="ARBA" id="ARBA00022840"/>
    </source>
</evidence>
<keyword evidence="3" id="KW-0347">Helicase</keyword>
<gene>
    <name evidence="5" type="ORF">Agub_g11713</name>
</gene>
<dbReference type="GO" id="GO:0005524">
    <property type="term" value="F:ATP binding"/>
    <property type="evidence" value="ECO:0007669"/>
    <property type="project" value="UniProtKB-KW"/>
</dbReference>
<dbReference type="GO" id="GO:0016787">
    <property type="term" value="F:hydrolase activity"/>
    <property type="evidence" value="ECO:0007669"/>
    <property type="project" value="UniProtKB-KW"/>
</dbReference>
<evidence type="ECO:0000256" key="3">
    <source>
        <dbReference type="ARBA" id="ARBA00022806"/>
    </source>
</evidence>
<keyword evidence="2" id="KW-0378">Hydrolase</keyword>
<dbReference type="InterPro" id="IPR027417">
    <property type="entry name" value="P-loop_NTPase"/>
</dbReference>
<accession>A0AAD3E018</accession>
<feature type="non-terminal residue" evidence="5">
    <location>
        <position position="1"/>
    </location>
</feature>
<dbReference type="GO" id="GO:0006281">
    <property type="term" value="P:DNA repair"/>
    <property type="evidence" value="ECO:0007669"/>
    <property type="project" value="TreeGrafter"/>
</dbReference>
<protein>
    <submittedName>
        <fullName evidence="5">Uncharacterized protein</fullName>
    </submittedName>
</protein>
<evidence type="ECO:0000256" key="2">
    <source>
        <dbReference type="ARBA" id="ARBA00022801"/>
    </source>
</evidence>
<evidence type="ECO:0000313" key="5">
    <source>
        <dbReference type="EMBL" id="GFR49778.1"/>
    </source>
</evidence>
<name>A0AAD3E018_9CHLO</name>
<keyword evidence="4" id="KW-0067">ATP-binding</keyword>
<dbReference type="InterPro" id="IPR038718">
    <property type="entry name" value="SNF2-like_sf"/>
</dbReference>
<dbReference type="GO" id="GO:0043596">
    <property type="term" value="C:nuclear replication fork"/>
    <property type="evidence" value="ECO:0007669"/>
    <property type="project" value="TreeGrafter"/>
</dbReference>
<dbReference type="Proteomes" id="UP001054857">
    <property type="component" value="Unassembled WGS sequence"/>
</dbReference>
<organism evidence="5 6">
    <name type="scientific">Astrephomene gubernaculifera</name>
    <dbReference type="NCBI Taxonomy" id="47775"/>
    <lineage>
        <taxon>Eukaryota</taxon>
        <taxon>Viridiplantae</taxon>
        <taxon>Chlorophyta</taxon>
        <taxon>core chlorophytes</taxon>
        <taxon>Chlorophyceae</taxon>
        <taxon>CS clade</taxon>
        <taxon>Chlamydomonadales</taxon>
        <taxon>Astrephomenaceae</taxon>
        <taxon>Astrephomene</taxon>
    </lineage>
</organism>
<feature type="non-terminal residue" evidence="5">
    <location>
        <position position="164"/>
    </location>
</feature>
<keyword evidence="6" id="KW-1185">Reference proteome</keyword>
<dbReference type="GO" id="GO:0004386">
    <property type="term" value="F:helicase activity"/>
    <property type="evidence" value="ECO:0007669"/>
    <property type="project" value="UniProtKB-KW"/>
</dbReference>
<reference evidence="5 6" key="1">
    <citation type="journal article" date="2021" name="Sci. Rep.">
        <title>Genome sequencing of the multicellular alga Astrephomene provides insights into convergent evolution of germ-soma differentiation.</title>
        <authorList>
            <person name="Yamashita S."/>
            <person name="Yamamoto K."/>
            <person name="Matsuzaki R."/>
            <person name="Suzuki S."/>
            <person name="Yamaguchi H."/>
            <person name="Hirooka S."/>
            <person name="Minakuchi Y."/>
            <person name="Miyagishima S."/>
            <person name="Kawachi M."/>
            <person name="Toyoda A."/>
            <person name="Nozaki H."/>
        </authorList>
    </citation>
    <scope>NUCLEOTIDE SEQUENCE [LARGE SCALE GENOMIC DNA]</scope>
    <source>
        <strain evidence="5 6">NIES-4017</strain>
    </source>
</reference>
<sequence>GKFFGARNEGELNKLLQGTVMVRRLKRDVLKHLPPKRRQQIFIRLPEKDMRKVSELGRELEGIRAVAEAMMGAGGHGGTGMRSAFMEQQSTIMRLYRETAALKAAAVAEYCADLLEADGAKFLLFAHHQVLLDAVEAQAKSSKARYIRIDGKTSALDRAEQVKR</sequence>
<evidence type="ECO:0000313" key="6">
    <source>
        <dbReference type="Proteomes" id="UP001054857"/>
    </source>
</evidence>